<dbReference type="SMART" id="SM00421">
    <property type="entry name" value="HTH_LUXR"/>
    <property type="match status" value="1"/>
</dbReference>
<dbReference type="InterPro" id="IPR011006">
    <property type="entry name" value="CheY-like_superfamily"/>
</dbReference>
<evidence type="ECO:0000313" key="6">
    <source>
        <dbReference type="EMBL" id="MFC4912319.1"/>
    </source>
</evidence>
<dbReference type="InterPro" id="IPR058245">
    <property type="entry name" value="NreC/VraR/RcsB-like_REC"/>
</dbReference>
<dbReference type="InterPro" id="IPR001789">
    <property type="entry name" value="Sig_transdc_resp-reg_receiver"/>
</dbReference>
<protein>
    <submittedName>
        <fullName evidence="6">Response regulator</fullName>
    </submittedName>
</protein>
<feature type="domain" description="HTH luxR-type" evidence="4">
    <location>
        <begin position="134"/>
        <end position="199"/>
    </location>
</feature>
<dbReference type="CDD" id="cd17535">
    <property type="entry name" value="REC_NarL-like"/>
    <property type="match status" value="1"/>
</dbReference>
<dbReference type="SUPFAM" id="SSF52172">
    <property type="entry name" value="CheY-like"/>
    <property type="match status" value="1"/>
</dbReference>
<organism evidence="6 7">
    <name type="scientific">Actinomadura gamaensis</name>
    <dbReference type="NCBI Taxonomy" id="1763541"/>
    <lineage>
        <taxon>Bacteria</taxon>
        <taxon>Bacillati</taxon>
        <taxon>Actinomycetota</taxon>
        <taxon>Actinomycetes</taxon>
        <taxon>Streptosporangiales</taxon>
        <taxon>Thermomonosporaceae</taxon>
        <taxon>Actinomadura</taxon>
    </lineage>
</organism>
<dbReference type="InterPro" id="IPR039420">
    <property type="entry name" value="WalR-like"/>
</dbReference>
<evidence type="ECO:0000259" key="4">
    <source>
        <dbReference type="PROSITE" id="PS50043"/>
    </source>
</evidence>
<proteinExistence type="predicted"/>
<dbReference type="PRINTS" id="PR00038">
    <property type="entry name" value="HTHLUXR"/>
</dbReference>
<dbReference type="PANTHER" id="PTHR43214:SF42">
    <property type="entry name" value="TRANSCRIPTIONAL REGULATORY PROTEIN DESR"/>
    <property type="match status" value="1"/>
</dbReference>
<dbReference type="Pfam" id="PF00196">
    <property type="entry name" value="GerE"/>
    <property type="match status" value="1"/>
</dbReference>
<dbReference type="Pfam" id="PF00072">
    <property type="entry name" value="Response_reg"/>
    <property type="match status" value="1"/>
</dbReference>
<dbReference type="EMBL" id="JBHSIT010000012">
    <property type="protein sequence ID" value="MFC4912319.1"/>
    <property type="molecule type" value="Genomic_DNA"/>
</dbReference>
<evidence type="ECO:0000259" key="5">
    <source>
        <dbReference type="PROSITE" id="PS50110"/>
    </source>
</evidence>
<keyword evidence="2" id="KW-0238">DNA-binding</keyword>
<dbReference type="SMART" id="SM00448">
    <property type="entry name" value="REC"/>
    <property type="match status" value="1"/>
</dbReference>
<evidence type="ECO:0000256" key="3">
    <source>
        <dbReference type="PROSITE-ProRule" id="PRU00169"/>
    </source>
</evidence>
<dbReference type="InterPro" id="IPR000792">
    <property type="entry name" value="Tscrpt_reg_LuxR_C"/>
</dbReference>
<keyword evidence="7" id="KW-1185">Reference proteome</keyword>
<name>A0ABV9U8U8_9ACTN</name>
<dbReference type="Gene3D" id="3.40.50.2300">
    <property type="match status" value="1"/>
</dbReference>
<evidence type="ECO:0000256" key="2">
    <source>
        <dbReference type="ARBA" id="ARBA00023125"/>
    </source>
</evidence>
<dbReference type="PANTHER" id="PTHR43214">
    <property type="entry name" value="TWO-COMPONENT RESPONSE REGULATOR"/>
    <property type="match status" value="1"/>
</dbReference>
<feature type="domain" description="Response regulatory" evidence="5">
    <location>
        <begin position="3"/>
        <end position="119"/>
    </location>
</feature>
<dbReference type="PROSITE" id="PS50110">
    <property type="entry name" value="RESPONSE_REGULATORY"/>
    <property type="match status" value="1"/>
</dbReference>
<dbReference type="InterPro" id="IPR016032">
    <property type="entry name" value="Sig_transdc_resp-reg_C-effctor"/>
</dbReference>
<accession>A0ABV9U8U8</accession>
<evidence type="ECO:0000313" key="7">
    <source>
        <dbReference type="Proteomes" id="UP001595872"/>
    </source>
</evidence>
<keyword evidence="1 3" id="KW-0597">Phosphoprotein</keyword>
<feature type="modified residue" description="4-aspartylphosphate" evidence="3">
    <location>
        <position position="54"/>
    </location>
</feature>
<evidence type="ECO:0000256" key="1">
    <source>
        <dbReference type="ARBA" id="ARBA00022553"/>
    </source>
</evidence>
<sequence>MIRVLIAENVHLFRSGLVALLDDEPGIRVVETVDCGSKLLAATAYCRPEVALVDLGLPDVDGIDTGAMLLERVPSCAVIIMAERRRLGDLRRAVAAGAAGFLLKDTSPARLVQAIHDVANGDRVIDADLAVAELTASQCPLTPRELDVLRATADGATVAEIARTLFLAAGTVRNYLARIVSKIGARTRLEAVAIAEENGWLWNGTARSRRPSRRSTL</sequence>
<dbReference type="SUPFAM" id="SSF46894">
    <property type="entry name" value="C-terminal effector domain of the bipartite response regulators"/>
    <property type="match status" value="1"/>
</dbReference>
<dbReference type="CDD" id="cd06170">
    <property type="entry name" value="LuxR_C_like"/>
    <property type="match status" value="1"/>
</dbReference>
<gene>
    <name evidence="6" type="ORF">ACFPCY_33815</name>
</gene>
<dbReference type="PROSITE" id="PS00622">
    <property type="entry name" value="HTH_LUXR_1"/>
    <property type="match status" value="1"/>
</dbReference>
<dbReference type="PROSITE" id="PS50043">
    <property type="entry name" value="HTH_LUXR_2"/>
    <property type="match status" value="1"/>
</dbReference>
<reference evidence="7" key="1">
    <citation type="journal article" date="2019" name="Int. J. Syst. Evol. Microbiol.">
        <title>The Global Catalogue of Microorganisms (GCM) 10K type strain sequencing project: providing services to taxonomists for standard genome sequencing and annotation.</title>
        <authorList>
            <consortium name="The Broad Institute Genomics Platform"/>
            <consortium name="The Broad Institute Genome Sequencing Center for Infectious Disease"/>
            <person name="Wu L."/>
            <person name="Ma J."/>
        </authorList>
    </citation>
    <scope>NUCLEOTIDE SEQUENCE [LARGE SCALE GENOMIC DNA]</scope>
    <source>
        <strain evidence="7">KLKA75</strain>
    </source>
</reference>
<comment type="caution">
    <text evidence="6">The sequence shown here is derived from an EMBL/GenBank/DDBJ whole genome shotgun (WGS) entry which is preliminary data.</text>
</comment>
<dbReference type="RefSeq" id="WP_378262118.1">
    <property type="nucleotide sequence ID" value="NZ_JBHSIT010000012.1"/>
</dbReference>
<dbReference type="Proteomes" id="UP001595872">
    <property type="component" value="Unassembled WGS sequence"/>
</dbReference>